<dbReference type="Gene3D" id="1.10.10.580">
    <property type="entry name" value="Structural maintenance of chromosome 1. Chain E"/>
    <property type="match status" value="1"/>
</dbReference>
<gene>
    <name evidence="3" type="ORF">COV54_01905</name>
</gene>
<reference evidence="3 4" key="1">
    <citation type="submission" date="2017-09" db="EMBL/GenBank/DDBJ databases">
        <title>Depth-based differentiation of microbial function through sediment-hosted aquifers and enrichment of novel symbionts in the deep terrestrial subsurface.</title>
        <authorList>
            <person name="Probst A.J."/>
            <person name="Ladd B."/>
            <person name="Jarett J.K."/>
            <person name="Geller-Mcgrath D.E."/>
            <person name="Sieber C.M."/>
            <person name="Emerson J.B."/>
            <person name="Anantharaman K."/>
            <person name="Thomas B.C."/>
            <person name="Malmstrom R."/>
            <person name="Stieglmeier M."/>
            <person name="Klingl A."/>
            <person name="Woyke T."/>
            <person name="Ryan C.M."/>
            <person name="Banfield J.F."/>
        </authorList>
    </citation>
    <scope>NUCLEOTIDE SEQUENCE [LARGE SCALE GENOMIC DNA]</scope>
    <source>
        <strain evidence="3">CG11_big_fil_rev_8_21_14_0_20_38_23</strain>
    </source>
</reference>
<organism evidence="3 4">
    <name type="scientific">Candidatus Jorgensenbacteria bacterium CG11_big_fil_rev_8_21_14_0_20_38_23</name>
    <dbReference type="NCBI Taxonomy" id="1974594"/>
    <lineage>
        <taxon>Bacteria</taxon>
        <taxon>Candidatus Joergenseniibacteriota</taxon>
    </lineage>
</organism>
<accession>A0A2H0NFP3</accession>
<feature type="coiled-coil region" evidence="2">
    <location>
        <begin position="98"/>
        <end position="125"/>
    </location>
</feature>
<comment type="caution">
    <text evidence="3">The sequence shown here is derived from an EMBL/GenBank/DDBJ whole genome shotgun (WGS) entry which is preliminary data.</text>
</comment>
<dbReference type="Gene3D" id="6.10.250.2410">
    <property type="match status" value="1"/>
</dbReference>
<dbReference type="PANTHER" id="PTHR33969">
    <property type="entry name" value="SEGREGATION AND CONDENSATION PROTEIN A"/>
    <property type="match status" value="1"/>
</dbReference>
<dbReference type="PANTHER" id="PTHR33969:SF2">
    <property type="entry name" value="SEGREGATION AND CONDENSATION PROTEIN A"/>
    <property type="match status" value="1"/>
</dbReference>
<protein>
    <recommendedName>
        <fullName evidence="1">Segregation and condensation protein A</fullName>
    </recommendedName>
</protein>
<dbReference type="InterPro" id="IPR003768">
    <property type="entry name" value="ScpA"/>
</dbReference>
<evidence type="ECO:0000313" key="4">
    <source>
        <dbReference type="Proteomes" id="UP000228867"/>
    </source>
</evidence>
<dbReference type="EMBL" id="PCWR01000046">
    <property type="protein sequence ID" value="PIR06896.1"/>
    <property type="molecule type" value="Genomic_DNA"/>
</dbReference>
<evidence type="ECO:0000313" key="3">
    <source>
        <dbReference type="EMBL" id="PIR06896.1"/>
    </source>
</evidence>
<evidence type="ECO:0000256" key="1">
    <source>
        <dbReference type="ARBA" id="ARBA00044777"/>
    </source>
</evidence>
<dbReference type="Pfam" id="PF02616">
    <property type="entry name" value="SMC_ScpA"/>
    <property type="match status" value="1"/>
</dbReference>
<proteinExistence type="predicted"/>
<dbReference type="AlphaFoldDB" id="A0A2H0NFP3"/>
<name>A0A2H0NFP3_9BACT</name>
<keyword evidence="2" id="KW-0175">Coiled coil</keyword>
<evidence type="ECO:0000256" key="2">
    <source>
        <dbReference type="SAM" id="Coils"/>
    </source>
</evidence>
<dbReference type="InterPro" id="IPR023093">
    <property type="entry name" value="ScpA-like_C"/>
</dbReference>
<sequence length="250" mass="29111">MSFKKAMLWLSVTAKNNMTFELKSEQYCGPLDKLLELIEEKKLEITQISLAQVTSDFLKYIESLSESVDKEILADFLVIASRLVLIKSRALFPFLALEEEEKAEIADLELRLKIHQELKAAKENIYRLWSEEPQMMNREFLKSLRTIFYPPKKFKIEDFPRVAGKLTGELEKILLPQMSIINNIVSVETKMREILKKITKKAVNFSALQIEQSKSEIIVLFLAILYLIKKQIIEVRQESHFSEIKIAKKN</sequence>
<dbReference type="Proteomes" id="UP000228867">
    <property type="component" value="Unassembled WGS sequence"/>
</dbReference>